<dbReference type="OrthoDB" id="9807111at2"/>
<evidence type="ECO:0000256" key="7">
    <source>
        <dbReference type="SAM" id="Phobius"/>
    </source>
</evidence>
<keyword evidence="5 7" id="KW-1133">Transmembrane helix</keyword>
<evidence type="ECO:0000313" key="11">
    <source>
        <dbReference type="Proteomes" id="UP000533533"/>
    </source>
</evidence>
<keyword evidence="4 7" id="KW-0812">Transmembrane</keyword>
<comment type="subcellular location">
    <subcellularLocation>
        <location evidence="1">Cell membrane</location>
        <topology evidence="1">Multi-pass membrane protein</topology>
    </subcellularLocation>
</comment>
<feature type="transmembrane region" description="Helical" evidence="7">
    <location>
        <begin position="450"/>
        <end position="468"/>
    </location>
</feature>
<dbReference type="EMBL" id="JACHVZ010000009">
    <property type="protein sequence ID" value="MBB2929123.1"/>
    <property type="molecule type" value="Genomic_DNA"/>
</dbReference>
<dbReference type="GO" id="GO:0022857">
    <property type="term" value="F:transmembrane transporter activity"/>
    <property type="evidence" value="ECO:0007669"/>
    <property type="project" value="InterPro"/>
</dbReference>
<evidence type="ECO:0000256" key="1">
    <source>
        <dbReference type="ARBA" id="ARBA00004651"/>
    </source>
</evidence>
<keyword evidence="2" id="KW-0813">Transport</keyword>
<sequence>MTYPTIRDWLFSVKTFAASMLALYIALKFQLPRPYWAMASVYIVSNPFVGATRSKALYRALGTALGAAAAIALVPPFVETPLLFSAIVATWTGTLLYLAISDRTARSYVFMLAGYTMPLIALPTVTDPTTVFDVAIARTQEITVGIICASVVGSTILPSRLAPTLIERADAWFRDAAWYGRETLSGHIAGKALSACRQRLAATVNQLEFLLSQLSYDHTHPEILERAESLRGRMQLFLPMISALADPLVALRRDLHAWPEGLDSLLADAARWFDEPLPTRAAEMRDDAGDPSAENLRKRIATLQPARDALSSWEGALLSNALWRLGQVIDVWQDCRALRALIAHEAKIGTWRPRYRHWRLGGTERFYDRGLMLFSCLVPMSAILVACWLWVSSGWHDGAGAVTLAAVACCFFAASDEPAPLVFRFFLATAASVVFAGLYLFVALPKVHDFAMLVLLFAGPFILIGTLIPRPAFNMVTMLVAVNTATFISVQSAYESDFFVFLNSNIAGVAGLLFAYLWTRVTRPFGAELAARRLLRSSWSDVALSASPTPIADQRNLTSRMVDRLMQLIPRLAASDEHRHPSIESFRDLRIALNSLDLRRSRHKLDGDVPDAIDRVLAGISDHYARCARARVRQDAPSALLSSIDDAMRRVAARARAQLPPATVADADVQPAPRALVSQRWLRDTLHALVGLRIALYPALAAQSPSNPEATA</sequence>
<gene>
    <name evidence="9" type="ORF">C7410_111110</name>
    <name evidence="8" type="ORF">FHX59_003554</name>
</gene>
<feature type="transmembrane region" description="Helical" evidence="7">
    <location>
        <begin position="371"/>
        <end position="391"/>
    </location>
</feature>
<evidence type="ECO:0000256" key="4">
    <source>
        <dbReference type="ARBA" id="ARBA00022692"/>
    </source>
</evidence>
<accession>A0A2U1A8M4</accession>
<dbReference type="PANTHER" id="PTHR30509">
    <property type="entry name" value="P-HYDROXYBENZOIC ACID EFFLUX PUMP SUBUNIT-RELATED"/>
    <property type="match status" value="1"/>
</dbReference>
<evidence type="ECO:0000256" key="2">
    <source>
        <dbReference type="ARBA" id="ARBA00022448"/>
    </source>
</evidence>
<evidence type="ECO:0000313" key="8">
    <source>
        <dbReference type="EMBL" id="MBB2929123.1"/>
    </source>
</evidence>
<feature type="transmembrane region" description="Helical" evidence="7">
    <location>
        <begin position="475"/>
        <end position="494"/>
    </location>
</feature>
<comment type="caution">
    <text evidence="9">The sequence shown here is derived from an EMBL/GenBank/DDBJ whole genome shotgun (WGS) entry which is preliminary data.</text>
</comment>
<dbReference type="AlphaFoldDB" id="A0A2U1A8M4"/>
<dbReference type="GO" id="GO:0005886">
    <property type="term" value="C:plasma membrane"/>
    <property type="evidence" value="ECO:0007669"/>
    <property type="project" value="UniProtKB-SubCell"/>
</dbReference>
<feature type="transmembrane region" description="Helical" evidence="7">
    <location>
        <begin position="421"/>
        <end position="444"/>
    </location>
</feature>
<keyword evidence="6 7" id="KW-0472">Membrane</keyword>
<protein>
    <submittedName>
        <fullName evidence="8 9">Membrane protein YccC</fullName>
    </submittedName>
</protein>
<dbReference type="Proteomes" id="UP000247772">
    <property type="component" value="Unassembled WGS sequence"/>
</dbReference>
<feature type="transmembrane region" description="Helical" evidence="7">
    <location>
        <begin position="81"/>
        <end position="100"/>
    </location>
</feature>
<evidence type="ECO:0000256" key="5">
    <source>
        <dbReference type="ARBA" id="ARBA00022989"/>
    </source>
</evidence>
<evidence type="ECO:0000256" key="6">
    <source>
        <dbReference type="ARBA" id="ARBA00023136"/>
    </source>
</evidence>
<organism evidence="9 10">
    <name type="scientific">Paraburkholderia silvatlantica</name>
    <dbReference type="NCBI Taxonomy" id="321895"/>
    <lineage>
        <taxon>Bacteria</taxon>
        <taxon>Pseudomonadati</taxon>
        <taxon>Pseudomonadota</taxon>
        <taxon>Betaproteobacteria</taxon>
        <taxon>Burkholderiales</taxon>
        <taxon>Burkholderiaceae</taxon>
        <taxon>Paraburkholderia</taxon>
    </lineage>
</organism>
<dbReference type="InterPro" id="IPR006726">
    <property type="entry name" value="PHBA_efflux_AaeB/fusaric-R"/>
</dbReference>
<proteinExistence type="predicted"/>
<dbReference type="RefSeq" id="WP_110385919.1">
    <property type="nucleotide sequence ID" value="NZ_JACHVZ010000009.1"/>
</dbReference>
<feature type="transmembrane region" description="Helical" evidence="7">
    <location>
        <begin position="56"/>
        <end position="75"/>
    </location>
</feature>
<evidence type="ECO:0000256" key="3">
    <source>
        <dbReference type="ARBA" id="ARBA00022475"/>
    </source>
</evidence>
<feature type="transmembrane region" description="Helical" evidence="7">
    <location>
        <begin position="9"/>
        <end position="27"/>
    </location>
</feature>
<dbReference type="EMBL" id="QJSQ01000011">
    <property type="protein sequence ID" value="PYE22177.1"/>
    <property type="molecule type" value="Genomic_DNA"/>
</dbReference>
<reference evidence="9 10" key="1">
    <citation type="submission" date="2018-06" db="EMBL/GenBank/DDBJ databases">
        <title>Genomic Encyclopedia of Type Strains, Phase IV (KMG-V): Genome sequencing to study the core and pangenomes of soil and plant-associated prokaryotes.</title>
        <authorList>
            <person name="Whitman W."/>
        </authorList>
    </citation>
    <scope>NUCLEOTIDE SEQUENCE [LARGE SCALE GENOMIC DNA]</scope>
    <source>
        <strain evidence="9 10">SRCL-318</strain>
        <strain evidence="8 11">SRMrh-85</strain>
    </source>
</reference>
<keyword evidence="3" id="KW-1003">Cell membrane</keyword>
<name>A0A2U1A8M4_9BURK</name>
<keyword evidence="11" id="KW-1185">Reference proteome</keyword>
<dbReference type="Pfam" id="PF04632">
    <property type="entry name" value="FUSC"/>
    <property type="match status" value="1"/>
</dbReference>
<dbReference type="PANTHER" id="PTHR30509:SF9">
    <property type="entry name" value="MULTIDRUG RESISTANCE PROTEIN MDTO"/>
    <property type="match status" value="1"/>
</dbReference>
<dbReference type="Proteomes" id="UP000533533">
    <property type="component" value="Unassembled WGS sequence"/>
</dbReference>
<evidence type="ECO:0000313" key="9">
    <source>
        <dbReference type="EMBL" id="PYE22177.1"/>
    </source>
</evidence>
<feature type="transmembrane region" description="Helical" evidence="7">
    <location>
        <begin position="500"/>
        <end position="519"/>
    </location>
</feature>
<evidence type="ECO:0000313" key="10">
    <source>
        <dbReference type="Proteomes" id="UP000247772"/>
    </source>
</evidence>